<reference evidence="1 2" key="1">
    <citation type="submission" date="2016-10" db="EMBL/GenBank/DDBJ databases">
        <authorList>
            <person name="Varghese N."/>
            <person name="Submissions S."/>
        </authorList>
    </citation>
    <scope>NUCLEOTIDE SEQUENCE [LARGE SCALE GENOMIC DNA]</scope>
    <source>
        <strain evidence="1 2">LMG 22274</strain>
    </source>
</reference>
<organism evidence="1 2">
    <name type="scientific">Paraburkholderia tropica</name>
    <dbReference type="NCBI Taxonomy" id="92647"/>
    <lineage>
        <taxon>Bacteria</taxon>
        <taxon>Pseudomonadati</taxon>
        <taxon>Pseudomonadota</taxon>
        <taxon>Betaproteobacteria</taxon>
        <taxon>Burkholderiales</taxon>
        <taxon>Burkholderiaceae</taxon>
        <taxon>Paraburkholderia</taxon>
    </lineage>
</organism>
<evidence type="ECO:0000313" key="1">
    <source>
        <dbReference type="EMBL" id="SEK13059.1"/>
    </source>
</evidence>
<dbReference type="EMBL" id="FNZM01000023">
    <property type="protein sequence ID" value="SEK13059.1"/>
    <property type="molecule type" value="Genomic_DNA"/>
</dbReference>
<sequence length="43" mass="4810">MKDRNKMVGNLSENQVTDLTEEEIDMLAIGTLLMSEVPLSKSE</sequence>
<gene>
    <name evidence="1" type="ORF">SAMN05216550_12373</name>
</gene>
<name>A0AAQ1JXP9_9BURK</name>
<comment type="caution">
    <text evidence="1">The sequence shown here is derived from an EMBL/GenBank/DDBJ whole genome shotgun (WGS) entry which is preliminary data.</text>
</comment>
<evidence type="ECO:0000313" key="2">
    <source>
        <dbReference type="Proteomes" id="UP000183529"/>
    </source>
</evidence>
<protein>
    <submittedName>
        <fullName evidence="1">Uncharacterized protein</fullName>
    </submittedName>
</protein>
<dbReference type="Proteomes" id="UP000183529">
    <property type="component" value="Unassembled WGS sequence"/>
</dbReference>
<dbReference type="AlphaFoldDB" id="A0AAQ1JXP9"/>
<proteinExistence type="predicted"/>
<accession>A0AAQ1JXP9</accession>